<sequence>MCEAVDPKSKPAEKPREELMDWNAYYKNRGLISTRLGSKKAEYMHCSTDITPEKKGTGPSCCCSSCPVKDRSNYIPKCPGPGQKGKPNREYMRCFATNMVVLRLDMPGWEFECRDRLKLKANVCRKVKLCLDASRINVNELPAEVMKTFQMEPECLARQLDEGIGISLVYMGKEIGRGCYEVPKAVINRMVNQFDEIVHDANIELTCRCCTVGLVHIRFSMIMRCQTLKEVAVERLAGGQEWGCGLAERKRKAKDSNVNPQDLAFMAEGSYTSSSSLDPCAGFLPSDMDIPSMSSLEENVHHSSQDPQPQLIDMAGPFPVYSCPKGDDVYQDVTIEPPAGPSAQFSPEQQHFLGDGSTNRLGQKLSSPKLLQMHISGTRTCILCGEDVSWLPKVAACPYCGYKAVPEFKEREYDENATARQILLDHLENPVEELSFDLGSVEGCSGDGGLDYGTTSEAFEAVVREYQALKRSIRQSQTKACESVTQKQTNMAVSGDQLQGKSRPQDLVKIFAELKELFKVNEVQDERQNMQEICKEACKLAKGKKSKSRLAEAASKTNAVPSEPKDACEVPKKKKRRRTIKRSTKSRYYSMYSPQNRIKIRQDSIPPDERVPAHMGWLWTAHPLASKPGWRPGAIRRSIRQLMCYFLKDYPLDTIPVSKYMSYYNHKKPPTLTPVGTCEDLVQVPTLHIEKKHDVYTITLRPLKNGDTLARSANPYLDMKPVQFRIVKDPLMKELRDMKRCLKNMGFSKCTCHKPVMHCYCRSFVDKKLLVQRIREECERRHIDPCEDDLVLSETSDSEAEFEFGVTPPAGLMRPDRFKSSHIKHTETQYDESDWAMPSQFPHPPHPEVQYASCVMGERKKPFNWVYGKGVIQEEPKPPKMRNIPKKGKKKKVEPGRVAGGFAGHEYQDSSIYSRLNNNSPPRRLITPENLVPPNYSTDSELPLSGEHMRRLDQAAYPPTAPQRREPWALELEKERQRRRVKRRAKKLVRFDPSIGPHSSDSYDP</sequence>
<proteinExistence type="predicted"/>
<evidence type="ECO:0000313" key="4">
    <source>
        <dbReference type="Proteomes" id="UP001652661"/>
    </source>
</evidence>
<feature type="region of interest" description="Disordered" evidence="1">
    <location>
        <begin position="876"/>
        <end position="897"/>
    </location>
</feature>
<name>A0A6P4JBE1_DROKI</name>
<dbReference type="OrthoDB" id="7883086at2759"/>
<organism evidence="4 5">
    <name type="scientific">Drosophila kikkawai</name>
    <name type="common">Fruit fly</name>
    <dbReference type="NCBI Taxonomy" id="30033"/>
    <lineage>
        <taxon>Eukaryota</taxon>
        <taxon>Metazoa</taxon>
        <taxon>Ecdysozoa</taxon>
        <taxon>Arthropoda</taxon>
        <taxon>Hexapoda</taxon>
        <taxon>Insecta</taxon>
        <taxon>Pterygota</taxon>
        <taxon>Neoptera</taxon>
        <taxon>Endopterygota</taxon>
        <taxon>Diptera</taxon>
        <taxon>Brachycera</taxon>
        <taxon>Muscomorpha</taxon>
        <taxon>Ephydroidea</taxon>
        <taxon>Drosophilidae</taxon>
        <taxon>Drosophila</taxon>
        <taxon>Sophophora</taxon>
    </lineage>
</organism>
<dbReference type="Pfam" id="PF16003">
    <property type="entry name" value="DUF4776"/>
    <property type="match status" value="1"/>
</dbReference>
<dbReference type="Proteomes" id="UP001652661">
    <property type="component" value="Chromosome 3R"/>
</dbReference>
<feature type="compositionally biased region" description="Basic residues" evidence="1">
    <location>
        <begin position="879"/>
        <end position="892"/>
    </location>
</feature>
<feature type="compositionally biased region" description="Basic residues" evidence="1">
    <location>
        <begin position="977"/>
        <end position="988"/>
    </location>
</feature>
<dbReference type="AlphaFoldDB" id="A0A6P4JBE1"/>
<feature type="domain" description="DUF4788" evidence="3">
    <location>
        <begin position="100"/>
        <end position="286"/>
    </location>
</feature>
<dbReference type="InterPro" id="IPR031992">
    <property type="entry name" value="DUF4788"/>
</dbReference>
<keyword evidence="4" id="KW-1185">Reference proteome</keyword>
<evidence type="ECO:0000259" key="3">
    <source>
        <dbReference type="Pfam" id="PF16032"/>
    </source>
</evidence>
<evidence type="ECO:0000259" key="2">
    <source>
        <dbReference type="Pfam" id="PF16003"/>
    </source>
</evidence>
<dbReference type="PANTHER" id="PTHR39079:SF1">
    <property type="entry name" value="GH11706P-RELATED"/>
    <property type="match status" value="1"/>
</dbReference>
<feature type="region of interest" description="Disordered" evidence="1">
    <location>
        <begin position="918"/>
        <end position="940"/>
    </location>
</feature>
<gene>
    <name evidence="5" type="primary">Ppi1</name>
</gene>
<feature type="domain" description="DUF4776" evidence="2">
    <location>
        <begin position="373"/>
        <end position="856"/>
    </location>
</feature>
<evidence type="ECO:0000313" key="5">
    <source>
        <dbReference type="RefSeq" id="XP_017038175.1"/>
    </source>
</evidence>
<dbReference type="InterPro" id="IPR031949">
    <property type="entry name" value="DUF4776"/>
</dbReference>
<dbReference type="RefSeq" id="XP_017038175.1">
    <property type="nucleotide sequence ID" value="XM_017182686.3"/>
</dbReference>
<feature type="region of interest" description="Disordered" evidence="1">
    <location>
        <begin position="975"/>
        <end position="1005"/>
    </location>
</feature>
<protein>
    <submittedName>
        <fullName evidence="5">Uncharacterized protein Ppi1</fullName>
    </submittedName>
</protein>
<accession>A0A6P4JBE1</accession>
<dbReference type="PANTHER" id="PTHR39079">
    <property type="entry name" value="FI08034P-RELATED"/>
    <property type="match status" value="1"/>
</dbReference>
<dbReference type="Pfam" id="PF16032">
    <property type="entry name" value="DUF4788"/>
    <property type="match status" value="1"/>
</dbReference>
<reference evidence="5" key="1">
    <citation type="submission" date="2025-08" db="UniProtKB">
        <authorList>
            <consortium name="RefSeq"/>
        </authorList>
    </citation>
    <scope>IDENTIFICATION</scope>
    <source>
        <strain evidence="5">14028-0561.14</strain>
        <tissue evidence="5">Whole fly</tissue>
    </source>
</reference>
<evidence type="ECO:0000256" key="1">
    <source>
        <dbReference type="SAM" id="MobiDB-lite"/>
    </source>
</evidence>